<reference evidence="2 3" key="1">
    <citation type="submission" date="2018-10" db="EMBL/GenBank/DDBJ databases">
        <title>Fifty Aureobasidium pullulans genomes reveal a recombining polyextremotolerant generalist.</title>
        <authorList>
            <person name="Gostincar C."/>
            <person name="Turk M."/>
            <person name="Zajc J."/>
            <person name="Gunde-Cimerman N."/>
        </authorList>
    </citation>
    <scope>NUCLEOTIDE SEQUENCE [LARGE SCALE GENOMIC DNA]</scope>
    <source>
        <strain evidence="2 3">EXF-1645</strain>
    </source>
</reference>
<dbReference type="EMBL" id="QZBZ01000098">
    <property type="protein sequence ID" value="TIA36714.1"/>
    <property type="molecule type" value="Genomic_DNA"/>
</dbReference>
<proteinExistence type="predicted"/>
<protein>
    <submittedName>
        <fullName evidence="2">Uncharacterized protein</fullName>
    </submittedName>
</protein>
<evidence type="ECO:0000313" key="3">
    <source>
        <dbReference type="Proteomes" id="UP000308724"/>
    </source>
</evidence>
<gene>
    <name evidence="2" type="ORF">D6C78_05234</name>
</gene>
<organism evidence="2 3">
    <name type="scientific">Aureobasidium pullulans</name>
    <name type="common">Black yeast</name>
    <name type="synonym">Pullularia pullulans</name>
    <dbReference type="NCBI Taxonomy" id="5580"/>
    <lineage>
        <taxon>Eukaryota</taxon>
        <taxon>Fungi</taxon>
        <taxon>Dikarya</taxon>
        <taxon>Ascomycota</taxon>
        <taxon>Pezizomycotina</taxon>
        <taxon>Dothideomycetes</taxon>
        <taxon>Dothideomycetidae</taxon>
        <taxon>Dothideales</taxon>
        <taxon>Saccotheciaceae</taxon>
        <taxon>Aureobasidium</taxon>
    </lineage>
</organism>
<accession>A0A4T0BWM6</accession>
<dbReference type="InterPro" id="IPR053204">
    <property type="entry name" value="Oxopyrrolidines_Biosynth-assoc"/>
</dbReference>
<dbReference type="AlphaFoldDB" id="A0A4T0BWM6"/>
<dbReference type="Pfam" id="PF12311">
    <property type="entry name" value="DUF3632"/>
    <property type="match status" value="1"/>
</dbReference>
<feature type="compositionally biased region" description="Polar residues" evidence="1">
    <location>
        <begin position="1"/>
        <end position="13"/>
    </location>
</feature>
<comment type="caution">
    <text evidence="2">The sequence shown here is derived from an EMBL/GenBank/DDBJ whole genome shotgun (WGS) entry which is preliminary data.</text>
</comment>
<dbReference type="PANTHER" id="PTHR38797">
    <property type="entry name" value="NUCLEAR PORE COMPLEX PROTEIN NUP85-RELATED"/>
    <property type="match status" value="1"/>
</dbReference>
<dbReference type="PANTHER" id="PTHR38797:SF4">
    <property type="entry name" value="NUCLEAR PORE COMPLEX PROTEIN NUP85"/>
    <property type="match status" value="1"/>
</dbReference>
<name>A0A4T0BWM6_AURPU</name>
<evidence type="ECO:0000256" key="1">
    <source>
        <dbReference type="SAM" id="MobiDB-lite"/>
    </source>
</evidence>
<dbReference type="InterPro" id="IPR022085">
    <property type="entry name" value="OpdG"/>
</dbReference>
<evidence type="ECO:0000313" key="2">
    <source>
        <dbReference type="EMBL" id="TIA36714.1"/>
    </source>
</evidence>
<feature type="region of interest" description="Disordered" evidence="1">
    <location>
        <begin position="1"/>
        <end position="20"/>
    </location>
</feature>
<dbReference type="Proteomes" id="UP000308724">
    <property type="component" value="Unassembled WGS sequence"/>
</dbReference>
<sequence>MDTMSNSTANSTLIAPENMPDESNQFVPEKWFTDQLQAYKYHTTEIDVLKNYHDKRLTATEAAYLFTRPLTIEPTSDHRRSLMRNELHIVTSLLVCALCEWPLARTPNLIDFLQAFEGLQDGPHESMVHGNKGLEWKDLPYLDPIWRNDYCWEVPGCVAEIYYQHPERRNHEIAQYLKKQDVWAQLVAAGFFTSTDAYLRVLWALEQRPELNDTMHLYDRIIPELHVPAAASWIRTMGRTFYEDAINGKMLDNFAMLKPPSPKMALKCDHMCKDRWAFWEKRFTEFANGAGGEDELTKKEAKAAVEHMQAVVKAWEMENESIAG</sequence>